<comment type="caution">
    <text evidence="2">The sequence shown here is derived from an EMBL/GenBank/DDBJ whole genome shotgun (WGS) entry which is preliminary data.</text>
</comment>
<organism evidence="2 3">
    <name type="scientific">Fusarium sarcochroum</name>
    <dbReference type="NCBI Taxonomy" id="1208366"/>
    <lineage>
        <taxon>Eukaryota</taxon>
        <taxon>Fungi</taxon>
        <taxon>Dikarya</taxon>
        <taxon>Ascomycota</taxon>
        <taxon>Pezizomycotina</taxon>
        <taxon>Sordariomycetes</taxon>
        <taxon>Hypocreomycetidae</taxon>
        <taxon>Hypocreales</taxon>
        <taxon>Nectriaceae</taxon>
        <taxon>Fusarium</taxon>
        <taxon>Fusarium lateritium species complex</taxon>
    </lineage>
</organism>
<dbReference type="OrthoDB" id="5096204at2759"/>
<evidence type="ECO:0000313" key="3">
    <source>
        <dbReference type="Proteomes" id="UP000622797"/>
    </source>
</evidence>
<reference evidence="2" key="2">
    <citation type="submission" date="2020-05" db="EMBL/GenBank/DDBJ databases">
        <authorList>
            <person name="Kim H.-S."/>
            <person name="Proctor R.H."/>
            <person name="Brown D.W."/>
        </authorList>
    </citation>
    <scope>NUCLEOTIDE SEQUENCE</scope>
    <source>
        <strain evidence="2">NRRL 20472</strain>
    </source>
</reference>
<evidence type="ECO:0000256" key="1">
    <source>
        <dbReference type="SAM" id="MobiDB-lite"/>
    </source>
</evidence>
<sequence length="239" mass="26190">MPKAPPPQSRPDGCRPSPYGAWASRFSSRAENRSLPSPARPAPPSLRPFELPSGSFVNPFEVPLQHNLPTTARDDNRPARHAGQNPQGKNGPPRRFFQESLKPTGQEKDRPKRDLTMVDSMRLQSISRYNSRGRIPGLSIHSNSRGGGVQFNVFTKVPNLSKTIAFNVKSEEALLAAYRHVKAMNPSAAVGGVMFSVAPKNDGPAVEVADVPWGNFAGRGDGPRTFTINSYQPSRYRGY</sequence>
<protein>
    <submittedName>
        <fullName evidence="2">Uncharacterized protein</fullName>
    </submittedName>
</protein>
<gene>
    <name evidence="2" type="ORF">FSARC_11223</name>
</gene>
<keyword evidence="3" id="KW-1185">Reference proteome</keyword>
<reference evidence="2" key="1">
    <citation type="journal article" date="2020" name="BMC Genomics">
        <title>Correction to: Identification and distribution of gene clusters required for synthesis of sphingolipid metabolism inhibitors in diverse species of the filamentous fungus Fusarium.</title>
        <authorList>
            <person name="Kim H.S."/>
            <person name="Lohmar J.M."/>
            <person name="Busman M."/>
            <person name="Brown D.W."/>
            <person name="Naumann T.A."/>
            <person name="Divon H.H."/>
            <person name="Lysoe E."/>
            <person name="Uhlig S."/>
            <person name="Proctor R.H."/>
        </authorList>
    </citation>
    <scope>NUCLEOTIDE SEQUENCE</scope>
    <source>
        <strain evidence="2">NRRL 20472</strain>
    </source>
</reference>
<dbReference type="AlphaFoldDB" id="A0A8H4TGW8"/>
<dbReference type="Proteomes" id="UP000622797">
    <property type="component" value="Unassembled WGS sequence"/>
</dbReference>
<dbReference type="EMBL" id="JABEXW010000717">
    <property type="protein sequence ID" value="KAF4957667.1"/>
    <property type="molecule type" value="Genomic_DNA"/>
</dbReference>
<name>A0A8H4TGW8_9HYPO</name>
<accession>A0A8H4TGW8</accession>
<proteinExistence type="predicted"/>
<evidence type="ECO:0000313" key="2">
    <source>
        <dbReference type="EMBL" id="KAF4957667.1"/>
    </source>
</evidence>
<feature type="region of interest" description="Disordered" evidence="1">
    <location>
        <begin position="1"/>
        <end position="113"/>
    </location>
</feature>